<dbReference type="EC" id="4.1.1.36" evidence="3"/>
<dbReference type="InterPro" id="IPR035929">
    <property type="entry name" value="CoaB-like_sf"/>
</dbReference>
<comment type="pathway">
    <text evidence="3 4">Cofactor biosynthesis; coenzyme A biosynthesis; CoA from (R)-pantothenate: step 3/5.</text>
</comment>
<feature type="region of interest" description="Phosphopantothenoylcysteine decarboxylase" evidence="3">
    <location>
        <begin position="1"/>
        <end position="201"/>
    </location>
</feature>
<dbReference type="PANTHER" id="PTHR14359:SF6">
    <property type="entry name" value="PHOSPHOPANTOTHENOYLCYSTEINE DECARBOXYLASE"/>
    <property type="match status" value="1"/>
</dbReference>
<proteinExistence type="inferred from homology"/>
<dbReference type="RefSeq" id="WP_263593653.1">
    <property type="nucleotide sequence ID" value="NZ_CP107020.1"/>
</dbReference>
<feature type="domain" description="Flavoprotein" evidence="5">
    <location>
        <begin position="12"/>
        <end position="180"/>
    </location>
</feature>
<dbReference type="EC" id="6.3.2.5" evidence="3"/>
<evidence type="ECO:0000313" key="8">
    <source>
        <dbReference type="Proteomes" id="UP001164305"/>
    </source>
</evidence>
<dbReference type="InterPro" id="IPR036551">
    <property type="entry name" value="Flavin_trans-like"/>
</dbReference>
<dbReference type="InterPro" id="IPR007085">
    <property type="entry name" value="DNA/pantothenate-metab_flavo_C"/>
</dbReference>
<keyword evidence="1 3" id="KW-0210">Decarboxylase</keyword>
<comment type="caution">
    <text evidence="3">Lacks conserved residue(s) required for the propagation of feature annotation.</text>
</comment>
<keyword evidence="2 3" id="KW-0456">Lyase</keyword>
<comment type="function">
    <text evidence="4">Catalyzes two steps in the biosynthesis of coenzyme A. In the first step cysteine is conjugated to 4'-phosphopantothenate to form 4-phosphopantothenoylcysteine, in the latter compound is decarboxylated to form 4'-phosphopantotheine.</text>
</comment>
<reference evidence="7" key="1">
    <citation type="submission" date="2022-10" db="EMBL/GenBank/DDBJ databases">
        <title>Whole-Genome Sequencing of Brachybacterium huguangmaarense BRM-3, Isolated from Betula schmidtii.</title>
        <authorList>
            <person name="Haam D."/>
        </authorList>
    </citation>
    <scope>NUCLEOTIDE SEQUENCE</scope>
    <source>
        <strain evidence="7">BRM-3</strain>
    </source>
</reference>
<protein>
    <recommendedName>
        <fullName evidence="3">Coenzyme A biosynthesis bifunctional protein CoaBC</fullName>
    </recommendedName>
    <alternativeName>
        <fullName evidence="3">DNA/pantothenate metabolism flavoprotein</fullName>
    </alternativeName>
    <alternativeName>
        <fullName evidence="3">Phosphopantothenoylcysteine synthetase/decarboxylase</fullName>
        <shortName evidence="3">PPCS-PPCDC</shortName>
    </alternativeName>
    <domain>
        <recommendedName>
            <fullName evidence="3">Phosphopantothenoylcysteine decarboxylase</fullName>
            <shortName evidence="3">PPC decarboxylase</shortName>
            <shortName evidence="3">PPC-DC</shortName>
            <ecNumber evidence="3">4.1.1.36</ecNumber>
        </recommendedName>
        <alternativeName>
            <fullName evidence="3">CoaC</fullName>
        </alternativeName>
    </domain>
    <domain>
        <recommendedName>
            <fullName evidence="3">Phosphopantothenate--cysteine ligase</fullName>
            <ecNumber evidence="3">6.3.2.5</ecNumber>
        </recommendedName>
        <alternativeName>
            <fullName evidence="3">CoaB</fullName>
        </alternativeName>
        <alternativeName>
            <fullName evidence="3">Phosphopantothenoylcysteine synthetase</fullName>
            <shortName evidence="3">PPC synthetase</shortName>
            <shortName evidence="3">PPC-S</shortName>
        </alternativeName>
    </domain>
</protein>
<comment type="pathway">
    <text evidence="3 4">Cofactor biosynthesis; coenzyme A biosynthesis; CoA from (R)-pantothenate: step 2/5.</text>
</comment>
<comment type="catalytic activity">
    <reaction evidence="3 4">
        <text>(R)-4'-phosphopantothenate + L-cysteine + CTP = N-[(R)-4-phosphopantothenoyl]-L-cysteine + CMP + diphosphate + H(+)</text>
        <dbReference type="Rhea" id="RHEA:19397"/>
        <dbReference type="ChEBI" id="CHEBI:10986"/>
        <dbReference type="ChEBI" id="CHEBI:15378"/>
        <dbReference type="ChEBI" id="CHEBI:33019"/>
        <dbReference type="ChEBI" id="CHEBI:35235"/>
        <dbReference type="ChEBI" id="CHEBI:37563"/>
        <dbReference type="ChEBI" id="CHEBI:59458"/>
        <dbReference type="ChEBI" id="CHEBI:60377"/>
        <dbReference type="EC" id="6.3.2.5"/>
    </reaction>
</comment>
<comment type="function">
    <text evidence="3">Catalyzes two sequential steps in the biosynthesis of coenzyme A. In the first step cysteine is conjugated to 4'-phosphopantothenate to form 4-phosphopantothenoylcysteine. In the second step the latter compound is decarboxylated to form 4'-phosphopantotheine.</text>
</comment>
<dbReference type="GO" id="GO:0004633">
    <property type="term" value="F:phosphopantothenoylcysteine decarboxylase activity"/>
    <property type="evidence" value="ECO:0007669"/>
    <property type="project" value="UniProtKB-EC"/>
</dbReference>
<accession>A0ABY6G033</accession>
<feature type="binding site" evidence="3">
    <location>
        <position position="360"/>
    </location>
    <ligand>
        <name>CTP</name>
        <dbReference type="ChEBI" id="CHEBI:37563"/>
    </ligand>
</feature>
<dbReference type="Gene3D" id="3.40.50.10300">
    <property type="entry name" value="CoaB-like"/>
    <property type="match status" value="1"/>
</dbReference>
<dbReference type="InterPro" id="IPR003382">
    <property type="entry name" value="Flavoprotein"/>
</dbReference>
<dbReference type="GO" id="GO:0004632">
    <property type="term" value="F:phosphopantothenate--cysteine ligase activity"/>
    <property type="evidence" value="ECO:0007669"/>
    <property type="project" value="UniProtKB-EC"/>
</dbReference>
<evidence type="ECO:0000259" key="5">
    <source>
        <dbReference type="Pfam" id="PF02441"/>
    </source>
</evidence>
<comment type="similarity">
    <text evidence="3 4">In the C-terminal section; belongs to the PPC synthetase family.</text>
</comment>
<comment type="catalytic activity">
    <reaction evidence="3 4">
        <text>N-[(R)-4-phosphopantothenoyl]-L-cysteine + H(+) = (R)-4'-phosphopantetheine + CO2</text>
        <dbReference type="Rhea" id="RHEA:16793"/>
        <dbReference type="ChEBI" id="CHEBI:15378"/>
        <dbReference type="ChEBI" id="CHEBI:16526"/>
        <dbReference type="ChEBI" id="CHEBI:59458"/>
        <dbReference type="ChEBI" id="CHEBI:61723"/>
        <dbReference type="EC" id="4.1.1.36"/>
    </reaction>
</comment>
<dbReference type="SUPFAM" id="SSF102645">
    <property type="entry name" value="CoaB-like"/>
    <property type="match status" value="1"/>
</dbReference>
<evidence type="ECO:0000259" key="6">
    <source>
        <dbReference type="Pfam" id="PF04127"/>
    </source>
</evidence>
<feature type="binding site" evidence="3">
    <location>
        <position position="290"/>
    </location>
    <ligand>
        <name>CTP</name>
        <dbReference type="ChEBI" id="CHEBI:37563"/>
    </ligand>
</feature>
<dbReference type="PANTHER" id="PTHR14359">
    <property type="entry name" value="HOMO-OLIGOMERIC FLAVIN CONTAINING CYS DECARBOXYLASE FAMILY"/>
    <property type="match status" value="1"/>
</dbReference>
<evidence type="ECO:0000256" key="4">
    <source>
        <dbReference type="RuleBase" id="RU364078"/>
    </source>
</evidence>
<dbReference type="EMBL" id="CP107020">
    <property type="protein sequence ID" value="UYG16440.1"/>
    <property type="molecule type" value="Genomic_DNA"/>
</dbReference>
<feature type="binding site" evidence="3">
    <location>
        <position position="342"/>
    </location>
    <ligand>
        <name>CTP</name>
        <dbReference type="ChEBI" id="CHEBI:37563"/>
    </ligand>
</feature>
<evidence type="ECO:0000256" key="1">
    <source>
        <dbReference type="ARBA" id="ARBA00022793"/>
    </source>
</evidence>
<comment type="similarity">
    <text evidence="3 4">In the N-terminal section; belongs to the HFCD (homo-oligomeric flavin containing Cys decarboxylase) superfamily.</text>
</comment>
<evidence type="ECO:0000256" key="3">
    <source>
        <dbReference type="HAMAP-Rule" id="MF_02225"/>
    </source>
</evidence>
<comment type="cofactor">
    <cofactor evidence="3">
        <name>Mg(2+)</name>
        <dbReference type="ChEBI" id="CHEBI:18420"/>
    </cofactor>
</comment>
<feature type="binding site" evidence="3">
    <location>
        <position position="364"/>
    </location>
    <ligand>
        <name>CTP</name>
        <dbReference type="ChEBI" id="CHEBI:37563"/>
    </ligand>
</feature>
<keyword evidence="3" id="KW-0460">Magnesium</keyword>
<dbReference type="SUPFAM" id="SSF52507">
    <property type="entry name" value="Homo-oligomeric flavin-containing Cys decarboxylases, HFCD"/>
    <property type="match status" value="1"/>
</dbReference>
<organism evidence="7 8">
    <name type="scientific">Brachybacterium huguangmaarense</name>
    <dbReference type="NCBI Taxonomy" id="1652028"/>
    <lineage>
        <taxon>Bacteria</taxon>
        <taxon>Bacillati</taxon>
        <taxon>Actinomycetota</taxon>
        <taxon>Actinomycetes</taxon>
        <taxon>Micrococcales</taxon>
        <taxon>Dermabacteraceae</taxon>
        <taxon>Brachybacterium</taxon>
    </lineage>
</organism>
<evidence type="ECO:0000313" key="7">
    <source>
        <dbReference type="EMBL" id="UYG16440.1"/>
    </source>
</evidence>
<keyword evidence="3 4" id="KW-0436">Ligase</keyword>
<evidence type="ECO:0000256" key="2">
    <source>
        <dbReference type="ARBA" id="ARBA00023239"/>
    </source>
</evidence>
<name>A0ABY6G033_9MICO</name>
<feature type="region of interest" description="Phosphopantothenate--cysteine ligase" evidence="3">
    <location>
        <begin position="202"/>
        <end position="422"/>
    </location>
</feature>
<keyword evidence="8" id="KW-1185">Reference proteome</keyword>
<dbReference type="NCBIfam" id="TIGR00521">
    <property type="entry name" value="coaBC_dfp"/>
    <property type="match status" value="1"/>
</dbReference>
<sequence>MTAADSPLAGVRTVLGVGGGIAAYKAAHVVRGLVASGAEVRVIPTPASLAFVGAATWEALSHHEVLTSVFEHVDEVAHVRVGQDAELVVIAPATADLLARLRLGRADDMLTATALMARCPVVVVPAMHTEMWQHPATVENVAVLRSRGVTVLEPDSGRLTGPDSGPGRLPEPDAILGAALAAVTAPRTPAGAPVRDLEGVRVLVTAGGTHEQIDPVRFIANHSSGRQGLALAQAALVRGADVTLVAANVDLPSPPGARRLDVGSAAELAEAVAAERTRADVLVMAAAVADFAPASRAAAKIKKTGEDDVPVLELVRTEDILRTSVGARRDDPATAPGVIVGFAAETGDEATAPIEHARAKARAKGADLLVFNDVSAGVFGAAANDVTVLDASGEVVRSAAGDKSVVSHAVLDEVVRRRGHVR</sequence>
<dbReference type="Gene3D" id="3.40.50.1950">
    <property type="entry name" value="Flavin prenyltransferase-like"/>
    <property type="match status" value="1"/>
</dbReference>
<gene>
    <name evidence="3 7" type="primary">coaBC</name>
    <name evidence="7" type="ORF">BRM3_12635</name>
</gene>
<keyword evidence="3 4" id="KW-0288">FMN</keyword>
<dbReference type="Pfam" id="PF04127">
    <property type="entry name" value="DFP"/>
    <property type="match status" value="1"/>
</dbReference>
<dbReference type="HAMAP" id="MF_02225">
    <property type="entry name" value="CoaBC"/>
    <property type="match status" value="1"/>
</dbReference>
<keyword evidence="3 4" id="KW-0285">Flavoprotein</keyword>
<dbReference type="InterPro" id="IPR005252">
    <property type="entry name" value="CoaBC"/>
</dbReference>
<dbReference type="Proteomes" id="UP001164305">
    <property type="component" value="Chromosome"/>
</dbReference>
<feature type="domain" description="DNA/pantothenate metabolism flavoprotein C-terminal" evidence="6">
    <location>
        <begin position="197"/>
        <end position="415"/>
    </location>
</feature>
<keyword evidence="3" id="KW-0511">Multifunctional enzyme</keyword>
<dbReference type="Pfam" id="PF02441">
    <property type="entry name" value="Flavoprotein"/>
    <property type="match status" value="1"/>
</dbReference>
<comment type="cofactor">
    <cofactor evidence="3">
        <name>FMN</name>
        <dbReference type="ChEBI" id="CHEBI:58210"/>
    </cofactor>
    <text evidence="3">Binds 1 FMN per subunit.</text>
</comment>
<keyword evidence="3" id="KW-0479">Metal-binding</keyword>
<feature type="binding site" evidence="3">
    <location>
        <position position="300"/>
    </location>
    <ligand>
        <name>CTP</name>
        <dbReference type="ChEBI" id="CHEBI:37563"/>
    </ligand>
</feature>